<gene>
    <name evidence="2" type="ORF">A3F84_11915</name>
</gene>
<dbReference type="GO" id="GO:0006260">
    <property type="term" value="P:DNA replication"/>
    <property type="evidence" value="ECO:0007669"/>
    <property type="project" value="TreeGrafter"/>
</dbReference>
<dbReference type="Gene3D" id="3.40.50.300">
    <property type="entry name" value="P-loop containing nucleotide triphosphate hydrolases"/>
    <property type="match status" value="1"/>
</dbReference>
<dbReference type="Proteomes" id="UP000178606">
    <property type="component" value="Unassembled WGS sequence"/>
</dbReference>
<reference evidence="2 3" key="1">
    <citation type="journal article" date="2016" name="Nat. Commun.">
        <title>Thousands of microbial genomes shed light on interconnected biogeochemical processes in an aquifer system.</title>
        <authorList>
            <person name="Anantharaman K."/>
            <person name="Brown C.T."/>
            <person name="Hug L.A."/>
            <person name="Sharon I."/>
            <person name="Castelle C.J."/>
            <person name="Probst A.J."/>
            <person name="Thomas B.C."/>
            <person name="Singh A."/>
            <person name="Wilkins M.J."/>
            <person name="Karaoz U."/>
            <person name="Brodie E.L."/>
            <person name="Williams K.H."/>
            <person name="Hubbard S.S."/>
            <person name="Banfield J.F."/>
        </authorList>
    </citation>
    <scope>NUCLEOTIDE SEQUENCE [LARGE SCALE GENOMIC DNA]</scope>
    <source>
        <strain evidence="3">RIFCSPLOWO2_12_FULL_64_10</strain>
    </source>
</reference>
<dbReference type="InterPro" id="IPR002611">
    <property type="entry name" value="IstB_ATP-bd"/>
</dbReference>
<name>A0A1F6CFY1_HANXR</name>
<protein>
    <recommendedName>
        <fullName evidence="1">IstB-like ATP-binding domain-containing protein</fullName>
    </recommendedName>
</protein>
<accession>A0A1F6CFY1</accession>
<dbReference type="SUPFAM" id="SSF52540">
    <property type="entry name" value="P-loop containing nucleoside triphosphate hydrolases"/>
    <property type="match status" value="1"/>
</dbReference>
<dbReference type="EMBL" id="MFKF01000260">
    <property type="protein sequence ID" value="OGG47917.1"/>
    <property type="molecule type" value="Genomic_DNA"/>
</dbReference>
<feature type="domain" description="IstB-like ATP-binding" evidence="1">
    <location>
        <begin position="130"/>
        <end position="272"/>
    </location>
</feature>
<dbReference type="PANTHER" id="PTHR30050:SF4">
    <property type="entry name" value="ATP-BINDING PROTEIN RV3427C IN INSERTION SEQUENCE-RELATED"/>
    <property type="match status" value="1"/>
</dbReference>
<dbReference type="PANTHER" id="PTHR30050">
    <property type="entry name" value="CHROMOSOMAL REPLICATION INITIATOR PROTEIN DNAA"/>
    <property type="match status" value="1"/>
</dbReference>
<dbReference type="Pfam" id="PF01695">
    <property type="entry name" value="IstB_IS21"/>
    <property type="match status" value="1"/>
</dbReference>
<dbReference type="CDD" id="cd00009">
    <property type="entry name" value="AAA"/>
    <property type="match status" value="1"/>
</dbReference>
<dbReference type="AlphaFoldDB" id="A0A1F6CFY1"/>
<evidence type="ECO:0000313" key="2">
    <source>
        <dbReference type="EMBL" id="OGG47917.1"/>
    </source>
</evidence>
<comment type="caution">
    <text evidence="2">The sequence shown here is derived from an EMBL/GenBank/DDBJ whole genome shotgun (WGS) entry which is preliminary data.</text>
</comment>
<proteinExistence type="predicted"/>
<dbReference type="GO" id="GO:0005524">
    <property type="term" value="F:ATP binding"/>
    <property type="evidence" value="ECO:0007669"/>
    <property type="project" value="InterPro"/>
</dbReference>
<dbReference type="InterPro" id="IPR027417">
    <property type="entry name" value="P-loop_NTPase"/>
</dbReference>
<evidence type="ECO:0000313" key="3">
    <source>
        <dbReference type="Proteomes" id="UP000178606"/>
    </source>
</evidence>
<organism evidence="2 3">
    <name type="scientific">Handelsmanbacteria sp. (strain RIFCSPLOWO2_12_FULL_64_10)</name>
    <dbReference type="NCBI Taxonomy" id="1817868"/>
    <lineage>
        <taxon>Bacteria</taxon>
        <taxon>Candidatus Handelsmaniibacteriota</taxon>
    </lineage>
</organism>
<evidence type="ECO:0000259" key="1">
    <source>
        <dbReference type="Pfam" id="PF01695"/>
    </source>
</evidence>
<sequence>MEKIAERVAACQRCAGLGYFYDSEVKAGRVGETKVCVCVEAICRCGGKMPYQYFDAQMEGHWCPCRPYRRKLRQVQRLFAQSDVPFKYEWKFLEDFIELKDDRKQADEARELKGIVWSLVETHQHGGTPKQGVMLYGPPGNGKTMLSCILLNELMFRCAIQGKFLDLSLQYFEKLRSTYNEESGRYGQTWNILETLSSVPCLVIDDFGVQRNTDWEQEMLYNLVDTRYEYERLTLVTTNKPIEEIRELHGGRIYSRLQEMCRIVHVKASDQRPRFQNHNHAFRRRGT</sequence>